<sequence length="96" mass="10554">MSTDLNASFLLAAQQARARSEEPGTPLPVIDEQVSEDLIKWVESLTPENIEELLNFASDATGVSFDPKDFAQLLPPVPEVCEGTYPSFILNTIAFR</sequence>
<dbReference type="AlphaFoldDB" id="A0A165EX25"/>
<evidence type="ECO:0000313" key="2">
    <source>
        <dbReference type="Proteomes" id="UP000077266"/>
    </source>
</evidence>
<accession>A0A165EX25</accession>
<organism evidence="1 2">
    <name type="scientific">Exidia glandulosa HHB12029</name>
    <dbReference type="NCBI Taxonomy" id="1314781"/>
    <lineage>
        <taxon>Eukaryota</taxon>
        <taxon>Fungi</taxon>
        <taxon>Dikarya</taxon>
        <taxon>Basidiomycota</taxon>
        <taxon>Agaricomycotina</taxon>
        <taxon>Agaricomycetes</taxon>
        <taxon>Auriculariales</taxon>
        <taxon>Exidiaceae</taxon>
        <taxon>Exidia</taxon>
    </lineage>
</organism>
<name>A0A165EX25_EXIGL</name>
<dbReference type="InParanoid" id="A0A165EX25"/>
<evidence type="ECO:0000313" key="1">
    <source>
        <dbReference type="EMBL" id="KZV87890.1"/>
    </source>
</evidence>
<dbReference type="Proteomes" id="UP000077266">
    <property type="component" value="Unassembled WGS sequence"/>
</dbReference>
<proteinExistence type="predicted"/>
<gene>
    <name evidence="1" type="ORF">EXIGLDRAFT_723234</name>
</gene>
<dbReference type="EMBL" id="KV426112">
    <property type="protein sequence ID" value="KZV87890.1"/>
    <property type="molecule type" value="Genomic_DNA"/>
</dbReference>
<protein>
    <submittedName>
        <fullName evidence="1">Uncharacterized protein</fullName>
    </submittedName>
</protein>
<keyword evidence="2" id="KW-1185">Reference proteome</keyword>
<reference evidence="1 2" key="1">
    <citation type="journal article" date="2016" name="Mol. Biol. Evol.">
        <title>Comparative Genomics of Early-Diverging Mushroom-Forming Fungi Provides Insights into the Origins of Lignocellulose Decay Capabilities.</title>
        <authorList>
            <person name="Nagy L.G."/>
            <person name="Riley R."/>
            <person name="Tritt A."/>
            <person name="Adam C."/>
            <person name="Daum C."/>
            <person name="Floudas D."/>
            <person name="Sun H."/>
            <person name="Yadav J.S."/>
            <person name="Pangilinan J."/>
            <person name="Larsson K.H."/>
            <person name="Matsuura K."/>
            <person name="Barry K."/>
            <person name="Labutti K."/>
            <person name="Kuo R."/>
            <person name="Ohm R.A."/>
            <person name="Bhattacharya S.S."/>
            <person name="Shirouzu T."/>
            <person name="Yoshinaga Y."/>
            <person name="Martin F.M."/>
            <person name="Grigoriev I.V."/>
            <person name="Hibbett D.S."/>
        </authorList>
    </citation>
    <scope>NUCLEOTIDE SEQUENCE [LARGE SCALE GENOMIC DNA]</scope>
    <source>
        <strain evidence="1 2">HHB12029</strain>
    </source>
</reference>